<evidence type="ECO:0000313" key="1">
    <source>
        <dbReference type="EMBL" id="KAI3751700.1"/>
    </source>
</evidence>
<protein>
    <submittedName>
        <fullName evidence="1">Uncharacterized protein</fullName>
    </submittedName>
</protein>
<name>A0ACB9DZ18_CICIN</name>
<dbReference type="Proteomes" id="UP001055811">
    <property type="component" value="Linkage Group LG04"/>
</dbReference>
<sequence length="120" mass="13428">MKKTYLRRHDCCDQELLNIIENRRSEDLVEDKVKSEPTLGSDHSRREVFGCKGDGAVLPIERECSSSLKVRYGFQVGNRVVVIRQSLDWKRFNPLVGLLLCPVASKALASKGLVGPLLSS</sequence>
<dbReference type="EMBL" id="CM042012">
    <property type="protein sequence ID" value="KAI3751700.1"/>
    <property type="molecule type" value="Genomic_DNA"/>
</dbReference>
<proteinExistence type="predicted"/>
<keyword evidence="2" id="KW-1185">Reference proteome</keyword>
<organism evidence="1 2">
    <name type="scientific">Cichorium intybus</name>
    <name type="common">Chicory</name>
    <dbReference type="NCBI Taxonomy" id="13427"/>
    <lineage>
        <taxon>Eukaryota</taxon>
        <taxon>Viridiplantae</taxon>
        <taxon>Streptophyta</taxon>
        <taxon>Embryophyta</taxon>
        <taxon>Tracheophyta</taxon>
        <taxon>Spermatophyta</taxon>
        <taxon>Magnoliopsida</taxon>
        <taxon>eudicotyledons</taxon>
        <taxon>Gunneridae</taxon>
        <taxon>Pentapetalae</taxon>
        <taxon>asterids</taxon>
        <taxon>campanulids</taxon>
        <taxon>Asterales</taxon>
        <taxon>Asteraceae</taxon>
        <taxon>Cichorioideae</taxon>
        <taxon>Cichorieae</taxon>
        <taxon>Cichoriinae</taxon>
        <taxon>Cichorium</taxon>
    </lineage>
</organism>
<reference evidence="2" key="1">
    <citation type="journal article" date="2022" name="Mol. Ecol. Resour.">
        <title>The genomes of chicory, endive, great burdock and yacon provide insights into Asteraceae palaeo-polyploidization history and plant inulin production.</title>
        <authorList>
            <person name="Fan W."/>
            <person name="Wang S."/>
            <person name="Wang H."/>
            <person name="Wang A."/>
            <person name="Jiang F."/>
            <person name="Liu H."/>
            <person name="Zhao H."/>
            <person name="Xu D."/>
            <person name="Zhang Y."/>
        </authorList>
    </citation>
    <scope>NUCLEOTIDE SEQUENCE [LARGE SCALE GENOMIC DNA]</scope>
    <source>
        <strain evidence="2">cv. Punajuju</strain>
    </source>
</reference>
<comment type="caution">
    <text evidence="1">The sequence shown here is derived from an EMBL/GenBank/DDBJ whole genome shotgun (WGS) entry which is preliminary data.</text>
</comment>
<reference evidence="1 2" key="2">
    <citation type="journal article" date="2022" name="Mol. Ecol. Resour.">
        <title>The genomes of chicory, endive, great burdock and yacon provide insights into Asteraceae paleo-polyploidization history and plant inulin production.</title>
        <authorList>
            <person name="Fan W."/>
            <person name="Wang S."/>
            <person name="Wang H."/>
            <person name="Wang A."/>
            <person name="Jiang F."/>
            <person name="Liu H."/>
            <person name="Zhao H."/>
            <person name="Xu D."/>
            <person name="Zhang Y."/>
        </authorList>
    </citation>
    <scope>NUCLEOTIDE SEQUENCE [LARGE SCALE GENOMIC DNA]</scope>
    <source>
        <strain evidence="2">cv. Punajuju</strain>
        <tissue evidence="1">Leaves</tissue>
    </source>
</reference>
<evidence type="ECO:0000313" key="2">
    <source>
        <dbReference type="Proteomes" id="UP001055811"/>
    </source>
</evidence>
<gene>
    <name evidence="1" type="ORF">L2E82_22791</name>
</gene>
<accession>A0ACB9DZ18</accession>